<dbReference type="OrthoDB" id="102964at2"/>
<sequence length="215" mass="22578">MKPQLFATAVALVLVAGPSLAVPATATTDLNLRAGPGPEYPVVGTIQARTQAEVEGCLEAANWCKVTYMGQEGWAFGDYLSASAETATPIELPKTVTYTRTVTKTKGDESTTTVTTATTQDPVMGALLSGPSATRNGALLAAQAAANDPGTQVVTYVTENPVAPVYLDGEVVLGAGVPETVTIYQVPDSDYSYVNINGQNVLVERQSRSIVYVYR</sequence>
<dbReference type="PROSITE" id="PS51781">
    <property type="entry name" value="SH3B"/>
    <property type="match status" value="1"/>
</dbReference>
<dbReference type="Gene3D" id="2.30.30.40">
    <property type="entry name" value="SH3 Domains"/>
    <property type="match status" value="1"/>
</dbReference>
<reference evidence="4" key="1">
    <citation type="submission" date="2016-11" db="EMBL/GenBank/DDBJ databases">
        <authorList>
            <person name="Varghese N."/>
            <person name="Submissions S."/>
        </authorList>
    </citation>
    <scope>NUCLEOTIDE SEQUENCE [LARGE SCALE GENOMIC DNA]</scope>
    <source>
        <strain evidence="4">DSM 29440</strain>
    </source>
</reference>
<evidence type="ECO:0000259" key="2">
    <source>
        <dbReference type="PROSITE" id="PS51781"/>
    </source>
</evidence>
<dbReference type="Pfam" id="PF08239">
    <property type="entry name" value="SH3_3"/>
    <property type="match status" value="1"/>
</dbReference>
<dbReference type="Proteomes" id="UP000184932">
    <property type="component" value="Unassembled WGS sequence"/>
</dbReference>
<organism evidence="3 4">
    <name type="scientific">Vannielia litorea</name>
    <dbReference type="NCBI Taxonomy" id="1217970"/>
    <lineage>
        <taxon>Bacteria</taxon>
        <taxon>Pseudomonadati</taxon>
        <taxon>Pseudomonadota</taxon>
        <taxon>Alphaproteobacteria</taxon>
        <taxon>Rhodobacterales</taxon>
        <taxon>Paracoccaceae</taxon>
        <taxon>Vannielia</taxon>
    </lineage>
</organism>
<feature type="chain" id="PRO_5013111174" evidence="1">
    <location>
        <begin position="22"/>
        <end position="215"/>
    </location>
</feature>
<dbReference type="RefSeq" id="WP_074255705.1">
    <property type="nucleotide sequence ID" value="NZ_FSRL01000001.1"/>
</dbReference>
<evidence type="ECO:0000256" key="1">
    <source>
        <dbReference type="SAM" id="SignalP"/>
    </source>
</evidence>
<protein>
    <submittedName>
        <fullName evidence="3">SH3 domain-containing protein</fullName>
    </submittedName>
</protein>
<dbReference type="EMBL" id="FSRL01000001">
    <property type="protein sequence ID" value="SIN94369.1"/>
    <property type="molecule type" value="Genomic_DNA"/>
</dbReference>
<keyword evidence="4" id="KW-1185">Reference proteome</keyword>
<name>A0A1N6FGH9_9RHOB</name>
<dbReference type="AlphaFoldDB" id="A0A1N6FGH9"/>
<feature type="domain" description="SH3b" evidence="2">
    <location>
        <begin position="17"/>
        <end position="84"/>
    </location>
</feature>
<evidence type="ECO:0000313" key="4">
    <source>
        <dbReference type="Proteomes" id="UP000184932"/>
    </source>
</evidence>
<dbReference type="STRING" id="1217970.SAMN05444002_1653"/>
<accession>A0A1N6FGH9</accession>
<dbReference type="InterPro" id="IPR009642">
    <property type="entry name" value="DUF1236"/>
</dbReference>
<proteinExistence type="predicted"/>
<evidence type="ECO:0000313" key="3">
    <source>
        <dbReference type="EMBL" id="SIN94369.1"/>
    </source>
</evidence>
<dbReference type="InterPro" id="IPR003646">
    <property type="entry name" value="SH3-like_bac-type"/>
</dbReference>
<gene>
    <name evidence="3" type="ORF">SAMN05444002_1653</name>
</gene>
<keyword evidence="1" id="KW-0732">Signal</keyword>
<feature type="signal peptide" evidence="1">
    <location>
        <begin position="1"/>
        <end position="21"/>
    </location>
</feature>
<dbReference type="Pfam" id="PF06823">
    <property type="entry name" value="DUF1236"/>
    <property type="match status" value="1"/>
</dbReference>